<sequence>MYDNGNERKRWFFPPTEIGSLISLTLKGVDISADGVDLILSKSPLLEKLRIDNAGVLRKVTIRKEPQTLKSFETDWAFENARKVL</sequence>
<accession>A0AA38SWX2</accession>
<proteinExistence type="predicted"/>
<reference evidence="1" key="1">
    <citation type="submission" date="2023-03" db="EMBL/GenBank/DDBJ databases">
        <title>Chromosome-scale reference genome and RAD-based genetic map of yellow starthistle (Centaurea solstitialis) reveal putative structural variation and QTLs associated with invader traits.</title>
        <authorList>
            <person name="Reatini B."/>
            <person name="Cang F.A."/>
            <person name="Jiang Q."/>
            <person name="Mckibben M.T.W."/>
            <person name="Barker M.S."/>
            <person name="Rieseberg L.H."/>
            <person name="Dlugosch K.M."/>
        </authorList>
    </citation>
    <scope>NUCLEOTIDE SEQUENCE</scope>
    <source>
        <strain evidence="1">CAN-66</strain>
        <tissue evidence="1">Leaf</tissue>
    </source>
</reference>
<organism evidence="1 2">
    <name type="scientific">Centaurea solstitialis</name>
    <name type="common">yellow star-thistle</name>
    <dbReference type="NCBI Taxonomy" id="347529"/>
    <lineage>
        <taxon>Eukaryota</taxon>
        <taxon>Viridiplantae</taxon>
        <taxon>Streptophyta</taxon>
        <taxon>Embryophyta</taxon>
        <taxon>Tracheophyta</taxon>
        <taxon>Spermatophyta</taxon>
        <taxon>Magnoliopsida</taxon>
        <taxon>eudicotyledons</taxon>
        <taxon>Gunneridae</taxon>
        <taxon>Pentapetalae</taxon>
        <taxon>asterids</taxon>
        <taxon>campanulids</taxon>
        <taxon>Asterales</taxon>
        <taxon>Asteraceae</taxon>
        <taxon>Carduoideae</taxon>
        <taxon>Cardueae</taxon>
        <taxon>Centaureinae</taxon>
        <taxon>Centaurea</taxon>
    </lineage>
</organism>
<dbReference type="EMBL" id="JARYMX010000007">
    <property type="protein sequence ID" value="KAJ9540702.1"/>
    <property type="molecule type" value="Genomic_DNA"/>
</dbReference>
<dbReference type="Proteomes" id="UP001172457">
    <property type="component" value="Chromosome 7"/>
</dbReference>
<evidence type="ECO:0000313" key="2">
    <source>
        <dbReference type="Proteomes" id="UP001172457"/>
    </source>
</evidence>
<dbReference type="AlphaFoldDB" id="A0AA38SWX2"/>
<gene>
    <name evidence="1" type="ORF">OSB04_027208</name>
</gene>
<comment type="caution">
    <text evidence="1">The sequence shown here is derived from an EMBL/GenBank/DDBJ whole genome shotgun (WGS) entry which is preliminary data.</text>
</comment>
<keyword evidence="2" id="KW-1185">Reference proteome</keyword>
<name>A0AA38SWX2_9ASTR</name>
<evidence type="ECO:0000313" key="1">
    <source>
        <dbReference type="EMBL" id="KAJ9540702.1"/>
    </source>
</evidence>
<protein>
    <submittedName>
        <fullName evidence="1">Uncharacterized protein</fullName>
    </submittedName>
</protein>